<dbReference type="Pfam" id="PF12804">
    <property type="entry name" value="NTP_transf_3"/>
    <property type="match status" value="1"/>
</dbReference>
<dbReference type="InterPro" id="IPR029044">
    <property type="entry name" value="Nucleotide-diphossugar_trans"/>
</dbReference>
<feature type="binding site" evidence="8">
    <location>
        <position position="98"/>
    </location>
    <ligand>
        <name>GTP</name>
        <dbReference type="ChEBI" id="CHEBI:37565"/>
    </ligand>
</feature>
<organism evidence="10 11">
    <name type="scientific">Algoriphagus machipongonensis</name>
    <dbReference type="NCBI Taxonomy" id="388413"/>
    <lineage>
        <taxon>Bacteria</taxon>
        <taxon>Pseudomonadati</taxon>
        <taxon>Bacteroidota</taxon>
        <taxon>Cytophagia</taxon>
        <taxon>Cytophagales</taxon>
        <taxon>Cyclobacteriaceae</taxon>
        <taxon>Algoriphagus</taxon>
    </lineage>
</organism>
<reference evidence="10 11" key="1">
    <citation type="journal article" date="2011" name="J. Bacteriol.">
        <title>Complete genome sequence of Algoriphagus sp. PR1, bacterial prey of a colony-forming choanoflagellate.</title>
        <authorList>
            <person name="Alegado R.A."/>
            <person name="Ferriera S."/>
            <person name="Nusbaum C."/>
            <person name="Young S.K."/>
            <person name="Zeng Q."/>
            <person name="Imamovic A."/>
            <person name="Fairclough S.R."/>
            <person name="King N."/>
        </authorList>
    </citation>
    <scope>NUCLEOTIDE SEQUENCE [LARGE SCALE GENOMIC DNA]</scope>
    <source>
        <strain evidence="10 11">PR1</strain>
    </source>
</reference>
<sequence>MSQSKENIAVYILCGGKSTRMQEEKGLVDFQGKPFIQWILEAIFPLSSNITLVTKNKAYQKFGFPLISDLQDDKGPVGGIYTALAHSDTQTNLILSCDIPKITTNVLSELITQAKNCKNSICFLTDGLHDYPLIGCYSKSLLPVFAEAVLESRLKLCPLVNEQNPMKLFVYQKNQSALTNINSKAELHSLT</sequence>
<keyword evidence="4 8" id="KW-0547">Nucleotide-binding</keyword>
<evidence type="ECO:0000256" key="3">
    <source>
        <dbReference type="ARBA" id="ARBA00022723"/>
    </source>
</evidence>
<dbReference type="EMBL" id="AAXU02000001">
    <property type="protein sequence ID" value="EAZ81888.1"/>
    <property type="molecule type" value="Genomic_DNA"/>
</dbReference>
<dbReference type="PANTHER" id="PTHR19136">
    <property type="entry name" value="MOLYBDENUM COFACTOR GUANYLYLTRANSFERASE"/>
    <property type="match status" value="1"/>
</dbReference>
<keyword evidence="5 8" id="KW-0460">Magnesium</keyword>
<dbReference type="RefSeq" id="WP_008197924.1">
    <property type="nucleotide sequence ID" value="NZ_CM001023.1"/>
</dbReference>
<evidence type="ECO:0000313" key="10">
    <source>
        <dbReference type="EMBL" id="EAZ81888.1"/>
    </source>
</evidence>
<evidence type="ECO:0000313" key="11">
    <source>
        <dbReference type="Proteomes" id="UP000003919"/>
    </source>
</evidence>
<comment type="function">
    <text evidence="8">Transfers a GMP moiety from GTP to Mo-molybdopterin (Mo-MPT) cofactor (Moco or molybdenum cofactor) to form Mo-molybdopterin guanine dinucleotide (Mo-MGD) cofactor.</text>
</comment>
<keyword evidence="11" id="KW-1185">Reference proteome</keyword>
<gene>
    <name evidence="8" type="primary">mobA</name>
    <name evidence="10" type="ORF">ALPR1_01565</name>
</gene>
<dbReference type="GO" id="GO:0061603">
    <property type="term" value="F:molybdenum cofactor guanylyltransferase activity"/>
    <property type="evidence" value="ECO:0007669"/>
    <property type="project" value="UniProtKB-EC"/>
</dbReference>
<evidence type="ECO:0000256" key="7">
    <source>
        <dbReference type="ARBA" id="ARBA00023150"/>
    </source>
</evidence>
<comment type="domain">
    <text evidence="8">The N-terminal domain determines nucleotide recognition and specific binding, while the C-terminal domain determines the specific binding to the target protein.</text>
</comment>
<evidence type="ECO:0000256" key="8">
    <source>
        <dbReference type="HAMAP-Rule" id="MF_00316"/>
    </source>
</evidence>
<dbReference type="GO" id="GO:0006777">
    <property type="term" value="P:Mo-molybdopterin cofactor biosynthetic process"/>
    <property type="evidence" value="ECO:0007669"/>
    <property type="project" value="UniProtKB-KW"/>
</dbReference>
<dbReference type="OrthoDB" id="9788394at2"/>
<dbReference type="GO" id="GO:0046872">
    <property type="term" value="F:metal ion binding"/>
    <property type="evidence" value="ECO:0007669"/>
    <property type="project" value="UniProtKB-KW"/>
</dbReference>
<keyword evidence="6 8" id="KW-0342">GTP-binding</keyword>
<feature type="binding site" evidence="8">
    <location>
        <position position="69"/>
    </location>
    <ligand>
        <name>GTP</name>
        <dbReference type="ChEBI" id="CHEBI:37565"/>
    </ligand>
</feature>
<dbReference type="HAMAP" id="MF_00316">
    <property type="entry name" value="MobA"/>
    <property type="match status" value="1"/>
</dbReference>
<protein>
    <recommendedName>
        <fullName evidence="8">Probable molybdenum cofactor guanylyltransferase</fullName>
        <shortName evidence="8">MoCo guanylyltransferase</shortName>
        <ecNumber evidence="8">2.7.7.77</ecNumber>
    </recommendedName>
    <alternativeName>
        <fullName evidence="8">GTP:molybdopterin guanylyltransferase</fullName>
    </alternativeName>
    <alternativeName>
        <fullName evidence="8">Mo-MPT guanylyltransferase</fullName>
    </alternativeName>
    <alternativeName>
        <fullName evidence="8">Molybdopterin guanylyltransferase</fullName>
    </alternativeName>
    <alternativeName>
        <fullName evidence="8">Molybdopterin-guanine dinucleotide synthase</fullName>
        <shortName evidence="8">MGD synthase</shortName>
    </alternativeName>
</protein>
<dbReference type="EC" id="2.7.7.77" evidence="8"/>
<comment type="similarity">
    <text evidence="8">Belongs to the MobA family.</text>
</comment>
<dbReference type="CDD" id="cd02503">
    <property type="entry name" value="MobA"/>
    <property type="match status" value="1"/>
</dbReference>
<dbReference type="InterPro" id="IPR025877">
    <property type="entry name" value="MobA-like_NTP_Trfase"/>
</dbReference>
<feature type="binding site" evidence="8">
    <location>
        <position position="25"/>
    </location>
    <ligand>
        <name>GTP</name>
        <dbReference type="ChEBI" id="CHEBI:37565"/>
    </ligand>
</feature>
<comment type="subcellular location">
    <subcellularLocation>
        <location evidence="8">Cytoplasm</location>
    </subcellularLocation>
</comment>
<keyword evidence="7 8" id="KW-0501">Molybdenum cofactor biosynthesis</keyword>
<accession>A3HUR6</accession>
<keyword evidence="3 8" id="KW-0479">Metal-binding</keyword>
<dbReference type="SUPFAM" id="SSF53448">
    <property type="entry name" value="Nucleotide-diphospho-sugar transferases"/>
    <property type="match status" value="1"/>
</dbReference>
<proteinExistence type="inferred from homology"/>
<evidence type="ECO:0000256" key="4">
    <source>
        <dbReference type="ARBA" id="ARBA00022741"/>
    </source>
</evidence>
<evidence type="ECO:0000256" key="1">
    <source>
        <dbReference type="ARBA" id="ARBA00022490"/>
    </source>
</evidence>
<evidence type="ECO:0000256" key="6">
    <source>
        <dbReference type="ARBA" id="ARBA00023134"/>
    </source>
</evidence>
<comment type="caution">
    <text evidence="10">The sequence shown here is derived from an EMBL/GenBank/DDBJ whole genome shotgun (WGS) entry which is preliminary data.</text>
</comment>
<dbReference type="GO" id="GO:0005525">
    <property type="term" value="F:GTP binding"/>
    <property type="evidence" value="ECO:0007669"/>
    <property type="project" value="UniProtKB-UniRule"/>
</dbReference>
<dbReference type="eggNOG" id="COG0746">
    <property type="taxonomic scope" value="Bacteria"/>
</dbReference>
<evidence type="ECO:0000256" key="2">
    <source>
        <dbReference type="ARBA" id="ARBA00022679"/>
    </source>
</evidence>
<dbReference type="InterPro" id="IPR013482">
    <property type="entry name" value="Molybde_CF_guanTrfase"/>
</dbReference>
<dbReference type="Proteomes" id="UP000003919">
    <property type="component" value="Unassembled WGS sequence"/>
</dbReference>
<comment type="cofactor">
    <cofactor evidence="8">
        <name>Mg(2+)</name>
        <dbReference type="ChEBI" id="CHEBI:18420"/>
    </cofactor>
</comment>
<dbReference type="PANTHER" id="PTHR19136:SF81">
    <property type="entry name" value="MOLYBDENUM COFACTOR GUANYLYLTRANSFERASE"/>
    <property type="match status" value="1"/>
</dbReference>
<name>A3HUR6_9BACT</name>
<dbReference type="AlphaFoldDB" id="A3HUR6"/>
<keyword evidence="2 8" id="KW-0808">Transferase</keyword>
<evidence type="ECO:0000259" key="9">
    <source>
        <dbReference type="Pfam" id="PF12804"/>
    </source>
</evidence>
<evidence type="ECO:0000256" key="5">
    <source>
        <dbReference type="ARBA" id="ARBA00022842"/>
    </source>
</evidence>
<dbReference type="STRING" id="388413.ALPR1_01565"/>
<feature type="domain" description="MobA-like NTP transferase" evidence="9">
    <location>
        <begin position="11"/>
        <end position="152"/>
    </location>
</feature>
<feature type="binding site" evidence="8">
    <location>
        <position position="98"/>
    </location>
    <ligand>
        <name>Mg(2+)</name>
        <dbReference type="ChEBI" id="CHEBI:18420"/>
    </ligand>
</feature>
<dbReference type="GO" id="GO:0005737">
    <property type="term" value="C:cytoplasm"/>
    <property type="evidence" value="ECO:0007669"/>
    <property type="project" value="UniProtKB-SubCell"/>
</dbReference>
<comment type="caution">
    <text evidence="8">Lacks conserved residue(s) required for the propagation of feature annotation.</text>
</comment>
<dbReference type="HOGENOM" id="CLU_055597_2_2_10"/>
<keyword evidence="1 8" id="KW-0963">Cytoplasm</keyword>
<comment type="catalytic activity">
    <reaction evidence="8">
        <text>Mo-molybdopterin + GTP + H(+) = Mo-molybdopterin guanine dinucleotide + diphosphate</text>
        <dbReference type="Rhea" id="RHEA:34243"/>
        <dbReference type="ChEBI" id="CHEBI:15378"/>
        <dbReference type="ChEBI" id="CHEBI:33019"/>
        <dbReference type="ChEBI" id="CHEBI:37565"/>
        <dbReference type="ChEBI" id="CHEBI:71302"/>
        <dbReference type="ChEBI" id="CHEBI:71310"/>
        <dbReference type="EC" id="2.7.7.77"/>
    </reaction>
</comment>
<feature type="binding site" evidence="8">
    <location>
        <begin position="13"/>
        <end position="15"/>
    </location>
    <ligand>
        <name>GTP</name>
        <dbReference type="ChEBI" id="CHEBI:37565"/>
    </ligand>
</feature>
<dbReference type="Gene3D" id="3.90.550.10">
    <property type="entry name" value="Spore Coat Polysaccharide Biosynthesis Protein SpsA, Chain A"/>
    <property type="match status" value="1"/>
</dbReference>